<evidence type="ECO:0000256" key="4">
    <source>
        <dbReference type="ARBA" id="ARBA00023157"/>
    </source>
</evidence>
<keyword evidence="4" id="KW-1015">Disulfide bond</keyword>
<dbReference type="EMBL" id="BNJQ01000033">
    <property type="protein sequence ID" value="GHP11307.1"/>
    <property type="molecule type" value="Genomic_DNA"/>
</dbReference>
<dbReference type="GO" id="GO:0030968">
    <property type="term" value="P:endoplasmic reticulum unfolded protein response"/>
    <property type="evidence" value="ECO:0007669"/>
    <property type="project" value="InterPro"/>
</dbReference>
<evidence type="ECO:0000256" key="5">
    <source>
        <dbReference type="SAM" id="MobiDB-lite"/>
    </source>
</evidence>
<evidence type="ECO:0000256" key="2">
    <source>
        <dbReference type="ARBA" id="ARBA00022729"/>
    </source>
</evidence>
<keyword evidence="2 6" id="KW-0732">Signal</keyword>
<dbReference type="PROSITE" id="PS51914">
    <property type="entry name" value="MRH"/>
    <property type="match status" value="1"/>
</dbReference>
<keyword evidence="3" id="KW-0256">Endoplasmic reticulum</keyword>
<comment type="caution">
    <text evidence="8">The sequence shown here is derived from an EMBL/GenBank/DDBJ whole genome shotgun (WGS) entry which is preliminary data.</text>
</comment>
<dbReference type="InterPro" id="IPR012913">
    <property type="entry name" value="OS9-like_dom"/>
</dbReference>
<dbReference type="InterPro" id="IPR044865">
    <property type="entry name" value="MRH_dom"/>
</dbReference>
<dbReference type="PANTHER" id="PTHR15414">
    <property type="entry name" value="OS-9-RELATED"/>
    <property type="match status" value="1"/>
</dbReference>
<name>A0A830I2B3_9CHLO</name>
<dbReference type="PANTHER" id="PTHR15414:SF0">
    <property type="entry name" value="ENDOPLASMIC RETICULUM LECTIN 1"/>
    <property type="match status" value="1"/>
</dbReference>
<dbReference type="SUPFAM" id="SSF50911">
    <property type="entry name" value="Mannose 6-phosphate receptor domain"/>
    <property type="match status" value="1"/>
</dbReference>
<accession>A0A830I2B3</accession>
<proteinExistence type="predicted"/>
<evidence type="ECO:0000313" key="9">
    <source>
        <dbReference type="Proteomes" id="UP000660262"/>
    </source>
</evidence>
<dbReference type="GO" id="GO:0005788">
    <property type="term" value="C:endoplasmic reticulum lumen"/>
    <property type="evidence" value="ECO:0007669"/>
    <property type="project" value="TreeGrafter"/>
</dbReference>
<reference evidence="8" key="1">
    <citation type="submission" date="2020-10" db="EMBL/GenBank/DDBJ databases">
        <title>Unveiling of a novel bifunctional photoreceptor, Dualchrome1, isolated from a cosmopolitan green alga.</title>
        <authorList>
            <person name="Suzuki S."/>
            <person name="Kawachi M."/>
        </authorList>
    </citation>
    <scope>NUCLEOTIDE SEQUENCE</scope>
    <source>
        <strain evidence="8">NIES 2893</strain>
    </source>
</reference>
<feature type="chain" id="PRO_5032903720" description="MRH domain-containing protein" evidence="6">
    <location>
        <begin position="25"/>
        <end position="292"/>
    </location>
</feature>
<dbReference type="OrthoDB" id="448954at2759"/>
<feature type="domain" description="MRH" evidence="7">
    <location>
        <begin position="117"/>
        <end position="244"/>
    </location>
</feature>
<evidence type="ECO:0000256" key="6">
    <source>
        <dbReference type="SAM" id="SignalP"/>
    </source>
</evidence>
<dbReference type="Pfam" id="PF07915">
    <property type="entry name" value="PRKCSH"/>
    <property type="match status" value="1"/>
</dbReference>
<comment type="subcellular location">
    <subcellularLocation>
        <location evidence="1">Endoplasmic reticulum</location>
    </subcellularLocation>
</comment>
<keyword evidence="9" id="KW-1185">Reference proteome</keyword>
<dbReference type="GO" id="GO:0030970">
    <property type="term" value="P:retrograde protein transport, ER to cytosol"/>
    <property type="evidence" value="ECO:0007669"/>
    <property type="project" value="TreeGrafter"/>
</dbReference>
<dbReference type="InterPro" id="IPR045149">
    <property type="entry name" value="OS-9-like"/>
</dbReference>
<dbReference type="InterPro" id="IPR009011">
    <property type="entry name" value="Man6P_isomerase_rcpt-bd_dom_sf"/>
</dbReference>
<dbReference type="Proteomes" id="UP000660262">
    <property type="component" value="Unassembled WGS sequence"/>
</dbReference>
<gene>
    <name evidence="8" type="ORF">PPROV_001003500</name>
</gene>
<protein>
    <recommendedName>
        <fullName evidence="7">MRH domain-containing protein</fullName>
    </recommendedName>
</protein>
<organism evidence="8 9">
    <name type="scientific">Pycnococcus provasolii</name>
    <dbReference type="NCBI Taxonomy" id="41880"/>
    <lineage>
        <taxon>Eukaryota</taxon>
        <taxon>Viridiplantae</taxon>
        <taxon>Chlorophyta</taxon>
        <taxon>Pseudoscourfieldiophyceae</taxon>
        <taxon>Pseudoscourfieldiales</taxon>
        <taxon>Pycnococcaceae</taxon>
        <taxon>Pycnococcus</taxon>
    </lineage>
</organism>
<sequence length="292" mass="31670">MSRLAVAVASWIVASFLNARSSQALPSGDFGLDLASEPKYVVGISTATRSAAMQSQSQAGGGVHHDGRHQTVSMTNAHGQKFKCVLPDVPLGDDPSDGDEGASPPASPDDLLSALGEQCFYRVEGWWTYEYCHRKHVRQFHKDNEEVTADFWLGKFDAGATGTLREQAGGVDAVSVEPSASGPSSKYVALVFTGGTVCDLTGDERRVEVRFFCGQDENTFIANLKEPATCKYTLQVNTPVLCRHPSFGVAEKPVKYIQCTEVAATEAVEEEERVLPAEQAVEKEEVEKHDEL</sequence>
<evidence type="ECO:0000256" key="3">
    <source>
        <dbReference type="ARBA" id="ARBA00022824"/>
    </source>
</evidence>
<feature type="region of interest" description="Disordered" evidence="5">
    <location>
        <begin position="88"/>
        <end position="109"/>
    </location>
</feature>
<evidence type="ECO:0000313" key="8">
    <source>
        <dbReference type="EMBL" id="GHP11307.1"/>
    </source>
</evidence>
<feature type="region of interest" description="Disordered" evidence="5">
    <location>
        <begin position="270"/>
        <end position="292"/>
    </location>
</feature>
<feature type="compositionally biased region" description="Basic and acidic residues" evidence="5">
    <location>
        <begin position="280"/>
        <end position="292"/>
    </location>
</feature>
<evidence type="ECO:0000259" key="7">
    <source>
        <dbReference type="PROSITE" id="PS51914"/>
    </source>
</evidence>
<evidence type="ECO:0000256" key="1">
    <source>
        <dbReference type="ARBA" id="ARBA00004240"/>
    </source>
</evidence>
<dbReference type="AlphaFoldDB" id="A0A830I2B3"/>
<dbReference type="Gene3D" id="2.70.130.10">
    <property type="entry name" value="Mannose-6-phosphate receptor binding domain"/>
    <property type="match status" value="1"/>
</dbReference>
<feature type="signal peptide" evidence="6">
    <location>
        <begin position="1"/>
        <end position="24"/>
    </location>
</feature>